<dbReference type="AlphaFoldDB" id="A0A9P6L4Q0"/>
<evidence type="ECO:0000256" key="1">
    <source>
        <dbReference type="SAM" id="Phobius"/>
    </source>
</evidence>
<organism evidence="2 3">
    <name type="scientific">Thelephora terrestris</name>
    <dbReference type="NCBI Taxonomy" id="56493"/>
    <lineage>
        <taxon>Eukaryota</taxon>
        <taxon>Fungi</taxon>
        <taxon>Dikarya</taxon>
        <taxon>Basidiomycota</taxon>
        <taxon>Agaricomycotina</taxon>
        <taxon>Agaricomycetes</taxon>
        <taxon>Thelephorales</taxon>
        <taxon>Thelephoraceae</taxon>
        <taxon>Thelephora</taxon>
    </lineage>
</organism>
<name>A0A9P6L4Q0_9AGAM</name>
<reference evidence="2" key="1">
    <citation type="journal article" date="2020" name="Nat. Commun.">
        <title>Large-scale genome sequencing of mycorrhizal fungi provides insights into the early evolution of symbiotic traits.</title>
        <authorList>
            <person name="Miyauchi S."/>
            <person name="Kiss E."/>
            <person name="Kuo A."/>
            <person name="Drula E."/>
            <person name="Kohler A."/>
            <person name="Sanchez-Garcia M."/>
            <person name="Morin E."/>
            <person name="Andreopoulos B."/>
            <person name="Barry K.W."/>
            <person name="Bonito G."/>
            <person name="Buee M."/>
            <person name="Carver A."/>
            <person name="Chen C."/>
            <person name="Cichocki N."/>
            <person name="Clum A."/>
            <person name="Culley D."/>
            <person name="Crous P.W."/>
            <person name="Fauchery L."/>
            <person name="Girlanda M."/>
            <person name="Hayes R.D."/>
            <person name="Keri Z."/>
            <person name="LaButti K."/>
            <person name="Lipzen A."/>
            <person name="Lombard V."/>
            <person name="Magnuson J."/>
            <person name="Maillard F."/>
            <person name="Murat C."/>
            <person name="Nolan M."/>
            <person name="Ohm R.A."/>
            <person name="Pangilinan J."/>
            <person name="Pereira M.F."/>
            <person name="Perotto S."/>
            <person name="Peter M."/>
            <person name="Pfister S."/>
            <person name="Riley R."/>
            <person name="Sitrit Y."/>
            <person name="Stielow J.B."/>
            <person name="Szollosi G."/>
            <person name="Zifcakova L."/>
            <person name="Stursova M."/>
            <person name="Spatafora J.W."/>
            <person name="Tedersoo L."/>
            <person name="Vaario L.M."/>
            <person name="Yamada A."/>
            <person name="Yan M."/>
            <person name="Wang P."/>
            <person name="Xu J."/>
            <person name="Bruns T."/>
            <person name="Baldrian P."/>
            <person name="Vilgalys R."/>
            <person name="Dunand C."/>
            <person name="Henrissat B."/>
            <person name="Grigoriev I.V."/>
            <person name="Hibbett D."/>
            <person name="Nagy L.G."/>
            <person name="Martin F.M."/>
        </authorList>
    </citation>
    <scope>NUCLEOTIDE SEQUENCE</scope>
    <source>
        <strain evidence="2">UH-Tt-Lm1</strain>
    </source>
</reference>
<dbReference type="EMBL" id="WIUZ02000010">
    <property type="protein sequence ID" value="KAF9783182.1"/>
    <property type="molecule type" value="Genomic_DNA"/>
</dbReference>
<reference evidence="2" key="2">
    <citation type="submission" date="2020-11" db="EMBL/GenBank/DDBJ databases">
        <authorList>
            <consortium name="DOE Joint Genome Institute"/>
            <person name="Kuo A."/>
            <person name="Miyauchi S."/>
            <person name="Kiss E."/>
            <person name="Drula E."/>
            <person name="Kohler A."/>
            <person name="Sanchez-Garcia M."/>
            <person name="Andreopoulos B."/>
            <person name="Barry K.W."/>
            <person name="Bonito G."/>
            <person name="Buee M."/>
            <person name="Carver A."/>
            <person name="Chen C."/>
            <person name="Cichocki N."/>
            <person name="Clum A."/>
            <person name="Culley D."/>
            <person name="Crous P.W."/>
            <person name="Fauchery L."/>
            <person name="Girlanda M."/>
            <person name="Hayes R."/>
            <person name="Keri Z."/>
            <person name="Labutti K."/>
            <person name="Lipzen A."/>
            <person name="Lombard V."/>
            <person name="Magnuson J."/>
            <person name="Maillard F."/>
            <person name="Morin E."/>
            <person name="Murat C."/>
            <person name="Nolan M."/>
            <person name="Ohm R."/>
            <person name="Pangilinan J."/>
            <person name="Pereira M."/>
            <person name="Perotto S."/>
            <person name="Peter M."/>
            <person name="Riley R."/>
            <person name="Sitrit Y."/>
            <person name="Stielow B."/>
            <person name="Szollosi G."/>
            <person name="Zifcakova L."/>
            <person name="Stursova M."/>
            <person name="Spatafora J.W."/>
            <person name="Tedersoo L."/>
            <person name="Vaario L.-M."/>
            <person name="Yamada A."/>
            <person name="Yan M."/>
            <person name="Wang P."/>
            <person name="Xu J."/>
            <person name="Bruns T."/>
            <person name="Baldrian P."/>
            <person name="Vilgalys R."/>
            <person name="Henrissat B."/>
            <person name="Grigoriev I.V."/>
            <person name="Hibbett D."/>
            <person name="Nagy L.G."/>
            <person name="Martin F.M."/>
        </authorList>
    </citation>
    <scope>NUCLEOTIDE SEQUENCE</scope>
    <source>
        <strain evidence="2">UH-Tt-Lm1</strain>
    </source>
</reference>
<keyword evidence="1" id="KW-0812">Transmembrane</keyword>
<keyword evidence="1" id="KW-1133">Transmembrane helix</keyword>
<evidence type="ECO:0000313" key="3">
    <source>
        <dbReference type="Proteomes" id="UP000736335"/>
    </source>
</evidence>
<keyword evidence="3" id="KW-1185">Reference proteome</keyword>
<comment type="caution">
    <text evidence="2">The sequence shown here is derived from an EMBL/GenBank/DDBJ whole genome shotgun (WGS) entry which is preliminary data.</text>
</comment>
<dbReference type="Proteomes" id="UP000736335">
    <property type="component" value="Unassembled WGS sequence"/>
</dbReference>
<gene>
    <name evidence="2" type="ORF">BJ322DRAFT_1069366</name>
</gene>
<accession>A0A9P6L4Q0</accession>
<protein>
    <submittedName>
        <fullName evidence="2">Uncharacterized protein</fullName>
    </submittedName>
</protein>
<keyword evidence="1" id="KW-0472">Membrane</keyword>
<feature type="transmembrane region" description="Helical" evidence="1">
    <location>
        <begin position="41"/>
        <end position="61"/>
    </location>
</feature>
<evidence type="ECO:0000313" key="2">
    <source>
        <dbReference type="EMBL" id="KAF9783182.1"/>
    </source>
</evidence>
<proteinExistence type="predicted"/>
<feature type="non-terminal residue" evidence="2">
    <location>
        <position position="93"/>
    </location>
</feature>
<sequence>MCVLGHTVAFIHLCVLRCIVVLPRLPMYHFLPSPLALLPVFVSRSSLVYFLFLSAVNIMPYHSIPKHLSRFAGARCHSQTAKQKDGYHNRPGL</sequence>